<protein>
    <submittedName>
        <fullName evidence="4">Epimerase</fullName>
    </submittedName>
</protein>
<dbReference type="Pfam" id="PF08338">
    <property type="entry name" value="DUF1731"/>
    <property type="match status" value="1"/>
</dbReference>
<evidence type="ECO:0000259" key="2">
    <source>
        <dbReference type="Pfam" id="PF01370"/>
    </source>
</evidence>
<accession>A0A5M3X4L6</accession>
<dbReference type="SUPFAM" id="SSF51735">
    <property type="entry name" value="NAD(P)-binding Rossmann-fold domains"/>
    <property type="match status" value="1"/>
</dbReference>
<name>A0A5M3X4L6_9ACTN</name>
<dbReference type="Pfam" id="PF01370">
    <property type="entry name" value="Epimerase"/>
    <property type="match status" value="1"/>
</dbReference>
<dbReference type="PANTHER" id="PTHR11092">
    <property type="entry name" value="SUGAR NUCLEOTIDE EPIMERASE RELATED"/>
    <property type="match status" value="1"/>
</dbReference>
<evidence type="ECO:0000313" key="5">
    <source>
        <dbReference type="Proteomes" id="UP000331127"/>
    </source>
</evidence>
<feature type="domain" description="DUF1731" evidence="3">
    <location>
        <begin position="252"/>
        <end position="298"/>
    </location>
</feature>
<reference evidence="4 5" key="1">
    <citation type="submission" date="2019-10" db="EMBL/GenBank/DDBJ databases">
        <title>Whole genome shotgun sequence of Acrocarpospora macrocephala NBRC 16266.</title>
        <authorList>
            <person name="Ichikawa N."/>
            <person name="Kimura A."/>
            <person name="Kitahashi Y."/>
            <person name="Komaki H."/>
            <person name="Oguchi A."/>
        </authorList>
    </citation>
    <scope>NUCLEOTIDE SEQUENCE [LARGE SCALE GENOMIC DNA]</scope>
    <source>
        <strain evidence="4 5">NBRC 16266</strain>
    </source>
</reference>
<gene>
    <name evidence="4" type="ORF">Amac_102650</name>
</gene>
<dbReference type="InterPro" id="IPR001509">
    <property type="entry name" value="Epimerase_deHydtase"/>
</dbReference>
<dbReference type="AlphaFoldDB" id="A0A5M3X4L6"/>
<comment type="similarity">
    <text evidence="1">Belongs to the NAD(P)-dependent epimerase/dehydratase family. SDR39U1 subfamily.</text>
</comment>
<dbReference type="Gene3D" id="3.40.50.720">
    <property type="entry name" value="NAD(P)-binding Rossmann-like Domain"/>
    <property type="match status" value="1"/>
</dbReference>
<comment type="caution">
    <text evidence="4">The sequence shown here is derived from an EMBL/GenBank/DDBJ whole genome shotgun (WGS) entry which is preliminary data.</text>
</comment>
<dbReference type="InterPro" id="IPR013549">
    <property type="entry name" value="DUF1731"/>
</dbReference>
<evidence type="ECO:0000313" key="4">
    <source>
        <dbReference type="EMBL" id="GES16667.1"/>
    </source>
</evidence>
<feature type="domain" description="NAD-dependent epimerase/dehydratase" evidence="2">
    <location>
        <begin position="6"/>
        <end position="221"/>
    </location>
</feature>
<evidence type="ECO:0000256" key="1">
    <source>
        <dbReference type="ARBA" id="ARBA00009353"/>
    </source>
</evidence>
<dbReference type="NCBIfam" id="TIGR01777">
    <property type="entry name" value="yfcH"/>
    <property type="match status" value="1"/>
</dbReference>
<dbReference type="PANTHER" id="PTHR11092:SF0">
    <property type="entry name" value="EPIMERASE FAMILY PROTEIN SDR39U1"/>
    <property type="match status" value="1"/>
</dbReference>
<organism evidence="4 5">
    <name type="scientific">Acrocarpospora macrocephala</name>
    <dbReference type="NCBI Taxonomy" id="150177"/>
    <lineage>
        <taxon>Bacteria</taxon>
        <taxon>Bacillati</taxon>
        <taxon>Actinomycetota</taxon>
        <taxon>Actinomycetes</taxon>
        <taxon>Streptosporangiales</taxon>
        <taxon>Streptosporangiaceae</taxon>
        <taxon>Acrocarpospora</taxon>
    </lineage>
</organism>
<dbReference type="InterPro" id="IPR036291">
    <property type="entry name" value="NAD(P)-bd_dom_sf"/>
</dbReference>
<proteinExistence type="inferred from homology"/>
<sequence length="302" mass="31783">MGGMTIVVTGSSGLLGSALIRALAADGRPVRRLVRHEPAAPDEAFWNPEEGILDPSVFDGADAVVHLAGAGIGDRRWTPAYKRKVLESRTRGTSMLAAALAGMGAPPAVLLSGSAVGFYGDTKDRAVDEHDRQGEGFLADVVAQWEGATAQAAEAGIRVVCLRSGVVLSRSGGALAKVLPIFRMGLGAPLGTGRQYFSWISRTDWVNAVRFLLQNEEISGPVNVTSPEPATNADYTKAIGHALNRPTMPIPTPAFALRLALGEFAGEGVLIGQRVLPRVLLDAGYHFTEPDLPTALKAALND</sequence>
<dbReference type="InterPro" id="IPR010099">
    <property type="entry name" value="SDR39U1"/>
</dbReference>
<keyword evidence="5" id="KW-1185">Reference proteome</keyword>
<dbReference type="EMBL" id="BLAE01000110">
    <property type="protein sequence ID" value="GES16667.1"/>
    <property type="molecule type" value="Genomic_DNA"/>
</dbReference>
<dbReference type="Proteomes" id="UP000331127">
    <property type="component" value="Unassembled WGS sequence"/>
</dbReference>
<evidence type="ECO:0000259" key="3">
    <source>
        <dbReference type="Pfam" id="PF08338"/>
    </source>
</evidence>